<sequence length="2279" mass="253895">MASSSSKWRALQRRHKWSYDAVRLSPSRLQALINLEEKFRRTAPLFSDFLSVVLDLLQLTSTHAQVSALKKAISSFQALLSNHKTYIGTSARLAHVHGHDAADVDHCGDADGHSREVLSIAHGGNEHLIAYACSDDKYPTVFADADVGDYAVINLSFQLLVELLFMENSVPLHRSILSCLASLPPQWKEFIEKALAHGLQEYGILGPKTRCFALAAVATSLLNLPKPGLLKGIIEPFAATITNALSYDVQSLLWQAREGGRPTPTAMEDCQGALSSLYYMLVYYPHKLFTACSRPTLTRLNHIKRSAEETCSATLDIGDLSADGMSVSIYNAVLDVILDVLQTGYLSRDCCIAAGVGLCAAMQIEASHLDVASMLASSLFAADWEHSAILTEERGAIHGLKLETRIEAAISQIRGTTLAAEVAKFTEFGRLCVFRGLLTAISRPALNLKFLYAVNDNVSTMEAVNMKQEGKFSTWSVLYNGTLPALSGLCESFVDSHFKFHAVTALQICLQQIKTSISLGVTLSAYEVLESMACDYGIHVLPYSPLSNATVQRILQIVWNNWEDPLNQTVKQIQVVFDLLIDIRCLLLNGPAGSLSDSGEAEEVKHANNSSIVKDFLNSILRELLTAGGHRKGRYVPLASLSVRLGALNLLNLSPNLLFESINAMVDDDVCCSVGTFLKTFLERLREDCWSSEGGVMEGMAAFRRHSLPPIIAGMVSGNSKLRVNINIYALPIVLQIDSDAIFPMLAFVLDGILPNGGEEKVSWHELRGAFGLPELLNTNQRVALMIGLLKTARTEALIEGDLCYPEDYASSDLKFKFSSIGMAFVSIKRVVFRIPLALLEIAVTHSEDSLRIDAAEALCLNPKTASMPSYLELALLKVSIPLNMRCSSTSFRMKWTSLFRKFFLRTRVSVERQLKADASKGEAEQAEGFKSLLEDSKPTCIMPVSVQQMQSFMGWFCNMLLFSIYPSAPYERKSMSMELIAAMLESWSLTNVSLHSVGTHSFLSSDATTVLLGSIVDSWDKLREGAFKILSSYPTPLPGYKSTIEVEKVVSWAMSLVNSPRVRESDAGALALRLVFQKYVVQLGWTIKLHPQPVATCPKLLKNEDRAVNEGIAIAEFLNSLNDWLESGIEEGEKNLVKACRHIFVHGALLSYRYTIEELDWKSTSMIAAASELRIALDRLLNLLTRVTAIALWVVSADAFDMSQGLNVSSKPSNIDLQGLLEDDEKLAINDWDELASEHTGDEEFGFLAPSEQAIMVGCWLAMKEVSLLLGTVTRKVPLPGYDTADVDEHGKSFSMLDLNQLELIGGHFLQVLLSMKHNGAIDKTRAGFVALCNRLLCSSDSRLNKMPELWLHQLMDHTAAKGQIVDDLLRRSAGIPAAFLALFLSEPEGTPKRLLIIAMRWLIDLVKAFLEGSHLDNIAAVEKGPAASSFLLKARDEGVVPTVHAFNVMRVTFNDTNLSTDCSGFCAEGLSVAIQAFSSCHWEVRNAAVLAFTALLRRMVGFLNNQTHESARRAMTGFEFFHRYPSLHFFLLKELQNATLQLEDENEHTAVGSGNLSRTLHPSLAPVLIILSRLKPSIINTDKDDWLSPSAFTSYISKCATQSNLKIHSLLMYNCATLPSNSNLRKEIISLLLPILKSVDKHSIFKCPMVGAAFLQVLESLSRVDNMCRTRAIPNPSQDHFVESSALVVDGLFDNSCHKVAWDPTNVIMKAKACKSYFEGILTNWHLSASCEELIPLQANSPQPWMASEILARLKDCLYSIMYEIRLAVLKVLKGFFDLLELKLSMPDSVKVGLQRLNWAANFIHPLLVERLKTEMHPRCLRYMLLNHFTYSMLQLKIQRGLVDFITSSNMGDNPSGFWSRLSETKDDEMWRLFVQVYNNSKHGKTREIAICCLGLCIQQITQRMQKPSTLQETFSCLFCQESSTSCSLVVESMQSWLGIIWRHGMASEPVMLRRATADAIIASGILEQVRWVGDYYADRGSNCSICPLEEEHFQHSNLCGGQEKLAQGILDVWYICMKLLEDEDLVLREKLAVAVLHIVSPISDTRLSHNFVPAQVERVIHLSSKFLSLHLSHTVEYVECLATWIWRGLTDMNFIEDDCNLVRRLFDKEADNHHEEGLFFMQLCFWHIHEAMSSSNRASHSSSSSLSKVLELWRQRFLEHLRSFIGKFLSLESKLQWLGGITNHPDVFKALYPLLLGLMVFSGPVDRTAEGCSKLVIEERVTEIVQVFEMLKTFVTNPLILNLLMILMRQHGIQESLVLGVQENLLSESFDPFFLL</sequence>
<evidence type="ECO:0000256" key="2">
    <source>
        <dbReference type="ARBA" id="ARBA00022694"/>
    </source>
</evidence>
<evidence type="ECO:0000259" key="5">
    <source>
        <dbReference type="Pfam" id="PF25151"/>
    </source>
</evidence>
<evidence type="ECO:0000313" key="7">
    <source>
        <dbReference type="Proteomes" id="UP000886520"/>
    </source>
</evidence>
<dbReference type="Proteomes" id="UP000886520">
    <property type="component" value="Chromosome 8"/>
</dbReference>
<feature type="domain" description="tRNA (32-2'-O)-methyltransferase regulator THADA-like TPR repeats region" evidence="4">
    <location>
        <begin position="709"/>
        <end position="993"/>
    </location>
</feature>
<dbReference type="Pfam" id="PF25151">
    <property type="entry name" value="TPR_Trm732_C"/>
    <property type="match status" value="1"/>
</dbReference>
<reference evidence="6" key="1">
    <citation type="submission" date="2021-01" db="EMBL/GenBank/DDBJ databases">
        <title>Adiantum capillus-veneris genome.</title>
        <authorList>
            <person name="Fang Y."/>
            <person name="Liao Q."/>
        </authorList>
    </citation>
    <scope>NUCLEOTIDE SEQUENCE</scope>
    <source>
        <strain evidence="6">H3</strain>
        <tissue evidence="6">Leaf</tissue>
    </source>
</reference>
<dbReference type="InterPro" id="IPR056843">
    <property type="entry name" value="THADA-like_TPR"/>
</dbReference>
<evidence type="ECO:0000256" key="1">
    <source>
        <dbReference type="ARBA" id="ARBA00010409"/>
    </source>
</evidence>
<protein>
    <recommendedName>
        <fullName evidence="8">DUF2428 domain-containing protein</fullName>
    </recommendedName>
</protein>
<keyword evidence="7" id="KW-1185">Reference proteome</keyword>
<evidence type="ECO:0000259" key="4">
    <source>
        <dbReference type="Pfam" id="PF25150"/>
    </source>
</evidence>
<dbReference type="PANTHER" id="PTHR14387:SF0">
    <property type="entry name" value="DUF2428 DOMAIN-CONTAINING PROTEIN"/>
    <property type="match status" value="1"/>
</dbReference>
<dbReference type="EMBL" id="JABFUD020000008">
    <property type="protein sequence ID" value="KAI5076112.1"/>
    <property type="molecule type" value="Genomic_DNA"/>
</dbReference>
<name>A0A9D4UYJ1_ADICA</name>
<organism evidence="6 7">
    <name type="scientific">Adiantum capillus-veneris</name>
    <name type="common">Maidenhair fern</name>
    <dbReference type="NCBI Taxonomy" id="13818"/>
    <lineage>
        <taxon>Eukaryota</taxon>
        <taxon>Viridiplantae</taxon>
        <taxon>Streptophyta</taxon>
        <taxon>Embryophyta</taxon>
        <taxon>Tracheophyta</taxon>
        <taxon>Polypodiopsida</taxon>
        <taxon>Polypodiidae</taxon>
        <taxon>Polypodiales</taxon>
        <taxon>Pteridineae</taxon>
        <taxon>Pteridaceae</taxon>
        <taxon>Vittarioideae</taxon>
        <taxon>Adiantum</taxon>
    </lineage>
</organism>
<dbReference type="PANTHER" id="PTHR14387">
    <property type="entry name" value="THADA/DEATH RECEPTOR INTERACTING PROTEIN"/>
    <property type="match status" value="1"/>
</dbReference>
<dbReference type="InterPro" id="IPR016024">
    <property type="entry name" value="ARM-type_fold"/>
</dbReference>
<evidence type="ECO:0000259" key="3">
    <source>
        <dbReference type="Pfam" id="PF10350"/>
    </source>
</evidence>
<dbReference type="InterPro" id="IPR051954">
    <property type="entry name" value="tRNA_methyltransferase_THADA"/>
</dbReference>
<dbReference type="Pfam" id="PF10350">
    <property type="entry name" value="DUF2428"/>
    <property type="match status" value="1"/>
</dbReference>
<keyword evidence="2" id="KW-0819">tRNA processing</keyword>
<comment type="caution">
    <text evidence="6">The sequence shown here is derived from an EMBL/GenBank/DDBJ whole genome shotgun (WGS) entry which is preliminary data.</text>
</comment>
<dbReference type="OrthoDB" id="73997at2759"/>
<feature type="domain" description="DUF2428" evidence="3">
    <location>
        <begin position="1178"/>
        <end position="1485"/>
    </location>
</feature>
<dbReference type="GO" id="GO:0005829">
    <property type="term" value="C:cytosol"/>
    <property type="evidence" value="ECO:0007669"/>
    <property type="project" value="TreeGrafter"/>
</dbReference>
<proteinExistence type="inferred from homology"/>
<gene>
    <name evidence="6" type="ORF">GOP47_0008177</name>
</gene>
<feature type="domain" description="tRNA (32-2'-O)-methyltransferase regulator THADA-like C-terminal TPR repeats region" evidence="5">
    <location>
        <begin position="1487"/>
        <end position="1634"/>
    </location>
</feature>
<dbReference type="GO" id="GO:0030488">
    <property type="term" value="P:tRNA methylation"/>
    <property type="evidence" value="ECO:0007669"/>
    <property type="project" value="TreeGrafter"/>
</dbReference>
<evidence type="ECO:0000313" key="6">
    <source>
        <dbReference type="EMBL" id="KAI5076112.1"/>
    </source>
</evidence>
<dbReference type="Pfam" id="PF25150">
    <property type="entry name" value="TPR_Trm732"/>
    <property type="match status" value="1"/>
</dbReference>
<dbReference type="InterPro" id="IPR056842">
    <property type="entry name" value="THADA-like_TPR_C"/>
</dbReference>
<comment type="similarity">
    <text evidence="1">Belongs to the THADA family.</text>
</comment>
<dbReference type="InterPro" id="IPR019442">
    <property type="entry name" value="THADA/TRM732_DUF2428"/>
</dbReference>
<accession>A0A9D4UYJ1</accession>
<evidence type="ECO:0008006" key="8">
    <source>
        <dbReference type="Google" id="ProtNLM"/>
    </source>
</evidence>
<dbReference type="SUPFAM" id="SSF48371">
    <property type="entry name" value="ARM repeat"/>
    <property type="match status" value="2"/>
</dbReference>